<dbReference type="RefSeq" id="XP_009177347.1">
    <property type="nucleotide sequence ID" value="XM_009179083.1"/>
</dbReference>
<dbReference type="KEGG" id="ovi:T265_15758"/>
<reference evidence="1 2" key="1">
    <citation type="submission" date="2013-11" db="EMBL/GenBank/DDBJ databases">
        <title>Opisthorchis viverrini - life in the bile duct.</title>
        <authorList>
            <person name="Young N.D."/>
            <person name="Nagarajan N."/>
            <person name="Lin S.J."/>
            <person name="Korhonen P.K."/>
            <person name="Jex A.R."/>
            <person name="Hall R.S."/>
            <person name="Safavi-Hemami H."/>
            <person name="Kaewkong W."/>
            <person name="Bertrand D."/>
            <person name="Gao S."/>
            <person name="Seet Q."/>
            <person name="Wongkham S."/>
            <person name="Teh B.T."/>
            <person name="Wongkham C."/>
            <person name="Intapan P.M."/>
            <person name="Maleewong W."/>
            <person name="Yang X."/>
            <person name="Hu M."/>
            <person name="Wang Z."/>
            <person name="Hofmann A."/>
            <person name="Sternberg P.W."/>
            <person name="Tan P."/>
            <person name="Wang J."/>
            <person name="Gasser R.B."/>
        </authorList>
    </citation>
    <scope>NUCLEOTIDE SEQUENCE [LARGE SCALE GENOMIC DNA]</scope>
</reference>
<organism evidence="1 2">
    <name type="scientific">Opisthorchis viverrini</name>
    <name type="common">Southeast Asian liver fluke</name>
    <dbReference type="NCBI Taxonomy" id="6198"/>
    <lineage>
        <taxon>Eukaryota</taxon>
        <taxon>Metazoa</taxon>
        <taxon>Spiralia</taxon>
        <taxon>Lophotrochozoa</taxon>
        <taxon>Platyhelminthes</taxon>
        <taxon>Trematoda</taxon>
        <taxon>Digenea</taxon>
        <taxon>Opisthorchiida</taxon>
        <taxon>Opisthorchiata</taxon>
        <taxon>Opisthorchiidae</taxon>
        <taxon>Opisthorchis</taxon>
    </lineage>
</organism>
<gene>
    <name evidence="1" type="ORF">T265_15758</name>
</gene>
<dbReference type="AlphaFoldDB" id="A0A074YVW0"/>
<dbReference type="Proteomes" id="UP000054324">
    <property type="component" value="Unassembled WGS sequence"/>
</dbReference>
<accession>A0A074YVW0</accession>
<name>A0A074YVW0_OPIVI</name>
<dbReference type="EMBL" id="KL597530">
    <property type="protein sequence ID" value="KER18906.1"/>
    <property type="molecule type" value="Genomic_DNA"/>
</dbReference>
<dbReference type="GeneID" id="20329923"/>
<dbReference type="CTD" id="20329923"/>
<protein>
    <submittedName>
        <fullName evidence="1">Uncharacterized protein</fullName>
    </submittedName>
</protein>
<feature type="non-terminal residue" evidence="1">
    <location>
        <position position="66"/>
    </location>
</feature>
<evidence type="ECO:0000313" key="1">
    <source>
        <dbReference type="EMBL" id="KER18906.1"/>
    </source>
</evidence>
<keyword evidence="2" id="KW-1185">Reference proteome</keyword>
<sequence>MNVRESSHFQTTGRGEFLLRLNQTRQVELFVDPDRGYSGSELMSTTQIPMACLDCKQSDGGRKLKQ</sequence>
<evidence type="ECO:0000313" key="2">
    <source>
        <dbReference type="Proteomes" id="UP000054324"/>
    </source>
</evidence>
<proteinExistence type="predicted"/>